<protein>
    <submittedName>
        <fullName evidence="1">Uncharacterized protein</fullName>
    </submittedName>
</protein>
<accession>A0A0E9PZ52</accession>
<organism evidence="1">
    <name type="scientific">Anguilla anguilla</name>
    <name type="common">European freshwater eel</name>
    <name type="synonym">Muraena anguilla</name>
    <dbReference type="NCBI Taxonomy" id="7936"/>
    <lineage>
        <taxon>Eukaryota</taxon>
        <taxon>Metazoa</taxon>
        <taxon>Chordata</taxon>
        <taxon>Craniata</taxon>
        <taxon>Vertebrata</taxon>
        <taxon>Euteleostomi</taxon>
        <taxon>Actinopterygii</taxon>
        <taxon>Neopterygii</taxon>
        <taxon>Teleostei</taxon>
        <taxon>Anguilliformes</taxon>
        <taxon>Anguillidae</taxon>
        <taxon>Anguilla</taxon>
    </lineage>
</organism>
<reference evidence="1" key="1">
    <citation type="submission" date="2014-11" db="EMBL/GenBank/DDBJ databases">
        <authorList>
            <person name="Amaro Gonzalez C."/>
        </authorList>
    </citation>
    <scope>NUCLEOTIDE SEQUENCE</scope>
</reference>
<reference evidence="1" key="2">
    <citation type="journal article" date="2015" name="Fish Shellfish Immunol.">
        <title>Early steps in the European eel (Anguilla anguilla)-Vibrio vulnificus interaction in the gills: Role of the RtxA13 toxin.</title>
        <authorList>
            <person name="Callol A."/>
            <person name="Pajuelo D."/>
            <person name="Ebbesson L."/>
            <person name="Teles M."/>
            <person name="MacKenzie S."/>
            <person name="Amaro C."/>
        </authorList>
    </citation>
    <scope>NUCLEOTIDE SEQUENCE</scope>
</reference>
<sequence length="60" mass="6819">MGVDEGKLNCSGCFHLAVLLRPVMFMKTRWYAYYITELEAECLGQNNRSQNDSKMTVALA</sequence>
<proteinExistence type="predicted"/>
<name>A0A0E9PZ52_ANGAN</name>
<dbReference type="EMBL" id="GBXM01098676">
    <property type="protein sequence ID" value="JAH09901.1"/>
    <property type="molecule type" value="Transcribed_RNA"/>
</dbReference>
<dbReference type="AlphaFoldDB" id="A0A0E9PZ52"/>
<evidence type="ECO:0000313" key="1">
    <source>
        <dbReference type="EMBL" id="JAH09901.1"/>
    </source>
</evidence>